<evidence type="ECO:0000313" key="2">
    <source>
        <dbReference type="Proteomes" id="UP000178999"/>
    </source>
</evidence>
<dbReference type="InterPro" id="IPR011051">
    <property type="entry name" value="RmlC_Cupin_sf"/>
</dbReference>
<dbReference type="SUPFAM" id="SSF51182">
    <property type="entry name" value="RmlC-like cupins"/>
    <property type="match status" value="1"/>
</dbReference>
<organism evidence="1 2">
    <name type="scientific">Candidatus Woesebacteria bacterium RIFOXYB1_FULL_38_16</name>
    <dbReference type="NCBI Taxonomy" id="1802538"/>
    <lineage>
        <taxon>Bacteria</taxon>
        <taxon>Candidatus Woeseibacteriota</taxon>
    </lineage>
</organism>
<accession>A0A1F8CT83</accession>
<dbReference type="InterPro" id="IPR014710">
    <property type="entry name" value="RmlC-like_jellyroll"/>
</dbReference>
<reference evidence="1 2" key="1">
    <citation type="journal article" date="2016" name="Nat. Commun.">
        <title>Thousands of microbial genomes shed light on interconnected biogeochemical processes in an aquifer system.</title>
        <authorList>
            <person name="Anantharaman K."/>
            <person name="Brown C.T."/>
            <person name="Hug L.A."/>
            <person name="Sharon I."/>
            <person name="Castelle C.J."/>
            <person name="Probst A.J."/>
            <person name="Thomas B.C."/>
            <person name="Singh A."/>
            <person name="Wilkins M.J."/>
            <person name="Karaoz U."/>
            <person name="Brodie E.L."/>
            <person name="Williams K.H."/>
            <person name="Hubbard S.S."/>
            <person name="Banfield J.F."/>
        </authorList>
    </citation>
    <scope>NUCLEOTIDE SEQUENCE [LARGE SCALE GENOMIC DNA]</scope>
</reference>
<dbReference type="EMBL" id="MGHY01000018">
    <property type="protein sequence ID" value="OGM79286.1"/>
    <property type="molecule type" value="Genomic_DNA"/>
</dbReference>
<protein>
    <recommendedName>
        <fullName evidence="3">Cupin 2 conserved barrel domain-containing protein</fullName>
    </recommendedName>
</protein>
<comment type="caution">
    <text evidence="1">The sequence shown here is derived from an EMBL/GenBank/DDBJ whole genome shotgun (WGS) entry which is preliminary data.</text>
</comment>
<dbReference type="Proteomes" id="UP000178999">
    <property type="component" value="Unassembled WGS sequence"/>
</dbReference>
<evidence type="ECO:0008006" key="3">
    <source>
        <dbReference type="Google" id="ProtNLM"/>
    </source>
</evidence>
<dbReference type="AlphaFoldDB" id="A0A1F8CT83"/>
<proteinExistence type="predicted"/>
<dbReference type="Gene3D" id="2.60.120.10">
    <property type="entry name" value="Jelly Rolls"/>
    <property type="match status" value="1"/>
</dbReference>
<evidence type="ECO:0000313" key="1">
    <source>
        <dbReference type="EMBL" id="OGM79286.1"/>
    </source>
</evidence>
<gene>
    <name evidence="1" type="ORF">A2382_00685</name>
</gene>
<name>A0A1F8CT83_9BACT</name>
<sequence length="130" mass="14963">MRKIYYQNKLIGIVIRGSYPKGSVPQTNAEIHEEALGLLTFNHLKGTTLKRHRHQPTKRITHTLQECFVVLSGKIKIKIYSEDEKYVTSIILKSSEAFLAINCGHEFKILENATMLELKNGPFKNDKLFF</sequence>
<dbReference type="STRING" id="1802538.A2382_00685"/>